<evidence type="ECO:0000313" key="4">
    <source>
        <dbReference type="EMBL" id="MBL0744247.1"/>
    </source>
</evidence>
<feature type="chain" id="PRO_5046819173" evidence="2">
    <location>
        <begin position="25"/>
        <end position="447"/>
    </location>
</feature>
<dbReference type="PROSITE" id="PS51724">
    <property type="entry name" value="SPOR"/>
    <property type="match status" value="1"/>
</dbReference>
<comment type="caution">
    <text evidence="4">The sequence shown here is derived from an EMBL/GenBank/DDBJ whole genome shotgun (WGS) entry which is preliminary data.</text>
</comment>
<name>A0ABS1KZZ8_9BACT</name>
<evidence type="ECO:0000313" key="5">
    <source>
        <dbReference type="Proteomes" id="UP000613030"/>
    </source>
</evidence>
<proteinExistence type="predicted"/>
<gene>
    <name evidence="4" type="ORF">JI741_23650</name>
</gene>
<keyword evidence="5" id="KW-1185">Reference proteome</keyword>
<dbReference type="InterPro" id="IPR007730">
    <property type="entry name" value="SPOR-like_dom"/>
</dbReference>
<evidence type="ECO:0000256" key="1">
    <source>
        <dbReference type="SAM" id="MobiDB-lite"/>
    </source>
</evidence>
<dbReference type="NCBIfam" id="TIGR03519">
    <property type="entry name" value="T9SS_PorP_fam"/>
    <property type="match status" value="1"/>
</dbReference>
<evidence type="ECO:0000259" key="3">
    <source>
        <dbReference type="PROSITE" id="PS51724"/>
    </source>
</evidence>
<protein>
    <submittedName>
        <fullName evidence="4">PorP/SprF family type IX secretion system membrane protein</fullName>
    </submittedName>
</protein>
<feature type="domain" description="SPOR" evidence="3">
    <location>
        <begin position="370"/>
        <end position="445"/>
    </location>
</feature>
<sequence length="447" mass="50340">MLKFFTIVSVLLLASLALPCAGQQYPFYTQWIFNPYTINPSMVAAGRRTEANITYRQQWTQIQDGPRTLQFDIQHPLDSRMAIGLNVYDDRTVLVSATSAMLTFGYKVPLATDHSLGFGISAGVFSNRIRLNDITNPIDLQDPALLSTTSNNFSFDGQFGVNYTFKSFVLGFSMLKLVDHKTLSQESFQKVSLSPLKNKNLFATYRFTLVPDTWALQPSISYRFNDDDVNFYEASAFVSYKGVLDVGGGYRQYFGPSAMLRVHVKDIAIGYAYDFPSPNMQVSTGGSNEVQVKWRFGRSINTPSKKPSKESAPARTDEDVAKAATKTVDPEKTDSTGAVSPTDNAVAKTENAAAEPKRSSWEDHMEVDDKLPGQYYYLIVGTFKKQSNANKLVRYLADDGVTAEVKKVDDYYYVHISKYKTKIITLDRVMEIRHETQFADAWYKRLE</sequence>
<reference evidence="4 5" key="1">
    <citation type="submission" date="2021-01" db="EMBL/GenBank/DDBJ databases">
        <title>Chryseolinea sp. Jin1 Genome sequencing and assembly.</title>
        <authorList>
            <person name="Kim I."/>
        </authorList>
    </citation>
    <scope>NUCLEOTIDE SEQUENCE [LARGE SCALE GENOMIC DNA]</scope>
    <source>
        <strain evidence="4 5">Jin1</strain>
    </source>
</reference>
<evidence type="ECO:0000256" key="2">
    <source>
        <dbReference type="SAM" id="SignalP"/>
    </source>
</evidence>
<dbReference type="Pfam" id="PF05036">
    <property type="entry name" value="SPOR"/>
    <property type="match status" value="1"/>
</dbReference>
<dbReference type="SUPFAM" id="SSF110997">
    <property type="entry name" value="Sporulation related repeat"/>
    <property type="match status" value="1"/>
</dbReference>
<dbReference type="Gene3D" id="3.30.70.1070">
    <property type="entry name" value="Sporulation related repeat"/>
    <property type="match status" value="1"/>
</dbReference>
<feature type="compositionally biased region" description="Basic and acidic residues" evidence="1">
    <location>
        <begin position="355"/>
        <end position="364"/>
    </location>
</feature>
<feature type="region of interest" description="Disordered" evidence="1">
    <location>
        <begin position="298"/>
        <end position="364"/>
    </location>
</feature>
<organism evidence="4 5">
    <name type="scientific">Chryseolinea lacunae</name>
    <dbReference type="NCBI Taxonomy" id="2801331"/>
    <lineage>
        <taxon>Bacteria</taxon>
        <taxon>Pseudomonadati</taxon>
        <taxon>Bacteroidota</taxon>
        <taxon>Cytophagia</taxon>
        <taxon>Cytophagales</taxon>
        <taxon>Fulvivirgaceae</taxon>
        <taxon>Chryseolinea</taxon>
    </lineage>
</organism>
<dbReference type="Proteomes" id="UP000613030">
    <property type="component" value="Unassembled WGS sequence"/>
</dbReference>
<dbReference type="InterPro" id="IPR019861">
    <property type="entry name" value="PorP/SprF_Bacteroidetes"/>
</dbReference>
<dbReference type="EMBL" id="JAERRB010000010">
    <property type="protein sequence ID" value="MBL0744247.1"/>
    <property type="molecule type" value="Genomic_DNA"/>
</dbReference>
<accession>A0ABS1KZZ8</accession>
<dbReference type="RefSeq" id="WP_202013905.1">
    <property type="nucleotide sequence ID" value="NZ_JAERRB010000010.1"/>
</dbReference>
<feature type="signal peptide" evidence="2">
    <location>
        <begin position="1"/>
        <end position="24"/>
    </location>
</feature>
<dbReference type="Pfam" id="PF11751">
    <property type="entry name" value="PorP_SprF"/>
    <property type="match status" value="1"/>
</dbReference>
<dbReference type="InterPro" id="IPR036680">
    <property type="entry name" value="SPOR-like_sf"/>
</dbReference>
<keyword evidence="2" id="KW-0732">Signal</keyword>